<evidence type="ECO:0000313" key="1">
    <source>
        <dbReference type="EMBL" id="KAI5661194.1"/>
    </source>
</evidence>
<reference evidence="2" key="1">
    <citation type="journal article" date="2023" name="Nat. Plants">
        <title>Single-cell RNA sequencing provides a high-resolution roadmap for understanding the multicellular compartmentation of specialized metabolism.</title>
        <authorList>
            <person name="Sun S."/>
            <person name="Shen X."/>
            <person name="Li Y."/>
            <person name="Li Y."/>
            <person name="Wang S."/>
            <person name="Li R."/>
            <person name="Zhang H."/>
            <person name="Shen G."/>
            <person name="Guo B."/>
            <person name="Wei J."/>
            <person name="Xu J."/>
            <person name="St-Pierre B."/>
            <person name="Chen S."/>
            <person name="Sun C."/>
        </authorList>
    </citation>
    <scope>NUCLEOTIDE SEQUENCE [LARGE SCALE GENOMIC DNA]</scope>
</reference>
<dbReference type="Proteomes" id="UP001060085">
    <property type="component" value="Linkage Group LG05"/>
</dbReference>
<dbReference type="EMBL" id="CM044705">
    <property type="protein sequence ID" value="KAI5661194.1"/>
    <property type="molecule type" value="Genomic_DNA"/>
</dbReference>
<name>A0ACC0AK52_CATRO</name>
<accession>A0ACC0AK52</accession>
<keyword evidence="2" id="KW-1185">Reference proteome</keyword>
<gene>
    <name evidence="1" type="ORF">M9H77_20517</name>
</gene>
<comment type="caution">
    <text evidence="1">The sequence shown here is derived from an EMBL/GenBank/DDBJ whole genome shotgun (WGS) entry which is preliminary data.</text>
</comment>
<proteinExistence type="predicted"/>
<evidence type="ECO:0000313" key="2">
    <source>
        <dbReference type="Proteomes" id="UP001060085"/>
    </source>
</evidence>
<sequence>MRKNTRNFVLPNCYCGKVSVGRTSWTNKNPARRFASCGHSQVQFFIFFPHSCQRCDCFEWLEPELSERSSGMIPVMVEKIKIIESDLELVLAENKRLEEKIGEIEEEESRN</sequence>
<protein>
    <submittedName>
        <fullName evidence="1">Uncharacterized protein</fullName>
    </submittedName>
</protein>
<organism evidence="1 2">
    <name type="scientific">Catharanthus roseus</name>
    <name type="common">Madagascar periwinkle</name>
    <name type="synonym">Vinca rosea</name>
    <dbReference type="NCBI Taxonomy" id="4058"/>
    <lineage>
        <taxon>Eukaryota</taxon>
        <taxon>Viridiplantae</taxon>
        <taxon>Streptophyta</taxon>
        <taxon>Embryophyta</taxon>
        <taxon>Tracheophyta</taxon>
        <taxon>Spermatophyta</taxon>
        <taxon>Magnoliopsida</taxon>
        <taxon>eudicotyledons</taxon>
        <taxon>Gunneridae</taxon>
        <taxon>Pentapetalae</taxon>
        <taxon>asterids</taxon>
        <taxon>lamiids</taxon>
        <taxon>Gentianales</taxon>
        <taxon>Apocynaceae</taxon>
        <taxon>Rauvolfioideae</taxon>
        <taxon>Vinceae</taxon>
        <taxon>Catharanthinae</taxon>
        <taxon>Catharanthus</taxon>
    </lineage>
</organism>